<evidence type="ECO:0000256" key="6">
    <source>
        <dbReference type="SAM" id="MobiDB-lite"/>
    </source>
</evidence>
<accession>A0A9P5D3Q6</accession>
<dbReference type="OrthoDB" id="5417844at2759"/>
<dbReference type="GO" id="GO:0016020">
    <property type="term" value="C:membrane"/>
    <property type="evidence" value="ECO:0007669"/>
    <property type="project" value="UniProtKB-SubCell"/>
</dbReference>
<dbReference type="InterPro" id="IPR049326">
    <property type="entry name" value="Rhodopsin_dom_fungi"/>
</dbReference>
<evidence type="ECO:0000313" key="9">
    <source>
        <dbReference type="EMBL" id="KAF4122761.1"/>
    </source>
</evidence>
<protein>
    <recommendedName>
        <fullName evidence="8">Rhodopsin domain-containing protein</fullName>
    </recommendedName>
</protein>
<dbReference type="Proteomes" id="UP000749293">
    <property type="component" value="Unassembled WGS sequence"/>
</dbReference>
<evidence type="ECO:0000256" key="2">
    <source>
        <dbReference type="ARBA" id="ARBA00022692"/>
    </source>
</evidence>
<feature type="transmembrane region" description="Helical" evidence="7">
    <location>
        <begin position="23"/>
        <end position="44"/>
    </location>
</feature>
<dbReference type="EMBL" id="JAANYQ010000008">
    <property type="protein sequence ID" value="KAF4122761.1"/>
    <property type="molecule type" value="Genomic_DNA"/>
</dbReference>
<reference evidence="9" key="1">
    <citation type="submission" date="2020-03" db="EMBL/GenBank/DDBJ databases">
        <title>Site-based positive gene gene selection in Geosmithia morbida across the United States reveals a broad range of putative effectors and factors for local host and environmental adapation.</title>
        <authorList>
            <person name="Onufrak A."/>
            <person name="Murdoch R.W."/>
            <person name="Gazis R."/>
            <person name="Huff M."/>
            <person name="Staton M."/>
            <person name="Klingeman W."/>
            <person name="Hadziabdic D."/>
        </authorList>
    </citation>
    <scope>NUCLEOTIDE SEQUENCE</scope>
    <source>
        <strain evidence="9">1262</strain>
    </source>
</reference>
<keyword evidence="3 7" id="KW-1133">Transmembrane helix</keyword>
<proteinExistence type="inferred from homology"/>
<evidence type="ECO:0000256" key="7">
    <source>
        <dbReference type="SAM" id="Phobius"/>
    </source>
</evidence>
<feature type="transmembrane region" description="Helical" evidence="7">
    <location>
        <begin position="118"/>
        <end position="141"/>
    </location>
</feature>
<gene>
    <name evidence="9" type="ORF">GMORB2_7068</name>
</gene>
<comment type="similarity">
    <text evidence="5">Belongs to the SAT4 family.</text>
</comment>
<dbReference type="InterPro" id="IPR052337">
    <property type="entry name" value="SAT4-like"/>
</dbReference>
<evidence type="ECO:0000256" key="5">
    <source>
        <dbReference type="ARBA" id="ARBA00038359"/>
    </source>
</evidence>
<feature type="transmembrane region" description="Helical" evidence="7">
    <location>
        <begin position="198"/>
        <end position="218"/>
    </location>
</feature>
<keyword evidence="4 7" id="KW-0472">Membrane</keyword>
<organism evidence="9 10">
    <name type="scientific">Geosmithia morbida</name>
    <dbReference type="NCBI Taxonomy" id="1094350"/>
    <lineage>
        <taxon>Eukaryota</taxon>
        <taxon>Fungi</taxon>
        <taxon>Dikarya</taxon>
        <taxon>Ascomycota</taxon>
        <taxon>Pezizomycotina</taxon>
        <taxon>Sordariomycetes</taxon>
        <taxon>Hypocreomycetidae</taxon>
        <taxon>Hypocreales</taxon>
        <taxon>Bionectriaceae</taxon>
        <taxon>Geosmithia</taxon>
    </lineage>
</organism>
<evidence type="ECO:0000259" key="8">
    <source>
        <dbReference type="Pfam" id="PF20684"/>
    </source>
</evidence>
<evidence type="ECO:0000313" key="10">
    <source>
        <dbReference type="Proteomes" id="UP000749293"/>
    </source>
</evidence>
<feature type="transmembrane region" description="Helical" evidence="7">
    <location>
        <begin position="161"/>
        <end position="186"/>
    </location>
</feature>
<dbReference type="Pfam" id="PF20684">
    <property type="entry name" value="Fung_rhodopsin"/>
    <property type="match status" value="1"/>
</dbReference>
<dbReference type="RefSeq" id="XP_035321413.1">
    <property type="nucleotide sequence ID" value="XM_035469033.1"/>
</dbReference>
<name>A0A9P5D3Q6_9HYPO</name>
<evidence type="ECO:0000256" key="1">
    <source>
        <dbReference type="ARBA" id="ARBA00004141"/>
    </source>
</evidence>
<dbReference type="PANTHER" id="PTHR33048">
    <property type="entry name" value="PTH11-LIKE INTEGRAL MEMBRANE PROTEIN (AFU_ORTHOLOGUE AFUA_5G11245)"/>
    <property type="match status" value="1"/>
</dbReference>
<sequence>MHEAMASHVERAVDLSENRQPGLYASSTVPFAFAVLSVVLRFWCRQKKRAGLWIDDWLIVIALVCAVGLTADLVWFEYLFIGLFVAELTYTGVIIFVKFSIAALYWRIFEKASIKIPIIIVSALVAMWGTAVFLLTVLQCIPTQGIWDKTIDSSCDVDSNMFLMAISIPNILIDVFLLLLPVPYVFSLHISLSRKVSVLSMFLLGGFVCVASIMRLIAVVNQSTSADMTWNVVGQATWAKMEADFAIISACLPTLRPLYVALLPKRFAARASAGSDYTGSKEESRKKSVQQSWGMSVLRSRDDDTAPLSSVAGIEGPNSHYHMVKDAQEARVTVVLSNNSDSSQIRSPASIRVETAWDVEYSGTKSPRNAYAV</sequence>
<feature type="transmembrane region" description="Helical" evidence="7">
    <location>
        <begin position="88"/>
        <end position="106"/>
    </location>
</feature>
<feature type="domain" description="Rhodopsin" evidence="8">
    <location>
        <begin position="40"/>
        <end position="259"/>
    </location>
</feature>
<evidence type="ECO:0000256" key="3">
    <source>
        <dbReference type="ARBA" id="ARBA00022989"/>
    </source>
</evidence>
<keyword evidence="10" id="KW-1185">Reference proteome</keyword>
<dbReference type="PANTHER" id="PTHR33048:SF47">
    <property type="entry name" value="INTEGRAL MEMBRANE PROTEIN-RELATED"/>
    <property type="match status" value="1"/>
</dbReference>
<keyword evidence="2 7" id="KW-0812">Transmembrane</keyword>
<dbReference type="AlphaFoldDB" id="A0A9P5D3Q6"/>
<feature type="region of interest" description="Disordered" evidence="6">
    <location>
        <begin position="276"/>
        <end position="295"/>
    </location>
</feature>
<feature type="transmembrane region" description="Helical" evidence="7">
    <location>
        <begin position="56"/>
        <end position="76"/>
    </location>
</feature>
<evidence type="ECO:0000256" key="4">
    <source>
        <dbReference type="ARBA" id="ARBA00023136"/>
    </source>
</evidence>
<comment type="caution">
    <text evidence="9">The sequence shown here is derived from an EMBL/GenBank/DDBJ whole genome shotgun (WGS) entry which is preliminary data.</text>
</comment>
<dbReference type="GeneID" id="55973291"/>
<comment type="subcellular location">
    <subcellularLocation>
        <location evidence="1">Membrane</location>
        <topology evidence="1">Multi-pass membrane protein</topology>
    </subcellularLocation>
</comment>